<dbReference type="Proteomes" id="UP000197068">
    <property type="component" value="Unassembled WGS sequence"/>
</dbReference>
<organism evidence="1 2">
    <name type="scientific">Colwellia marinimaniae</name>
    <dbReference type="NCBI Taxonomy" id="1513592"/>
    <lineage>
        <taxon>Bacteria</taxon>
        <taxon>Pseudomonadati</taxon>
        <taxon>Pseudomonadota</taxon>
        <taxon>Gammaproteobacteria</taxon>
        <taxon>Alteromonadales</taxon>
        <taxon>Colwelliaceae</taxon>
        <taxon>Colwellia</taxon>
    </lineage>
</organism>
<reference evidence="1 2" key="1">
    <citation type="submission" date="2017-06" db="EMBL/GenBank/DDBJ databases">
        <title>Whole Genome Sequences of Colwellia marinimaniae MTCD1.</title>
        <authorList>
            <person name="Kusumoto H."/>
            <person name="Inoue M."/>
            <person name="Tanikawa K."/>
            <person name="Maeji H."/>
            <person name="Cameron J.H."/>
            <person name="Bartlett D.H."/>
        </authorList>
    </citation>
    <scope>NUCLEOTIDE SEQUENCE [LARGE SCALE GENOMIC DNA]</scope>
    <source>
        <strain evidence="1 2">MTCD1</strain>
    </source>
</reference>
<sequence length="133" mass="14770">MGVWCFVLDDSTLGECIKACSNNGVLNISVYMDDIVISSDSIQELSKQMELLKDAARRSHFSLNTEKESPPSNSVVAFNIELSHSSLKITGSRYVKFVQAYIKTESELEREGIVGYVGTVNFKQAKSLEILQV</sequence>
<protein>
    <recommendedName>
        <fullName evidence="3">Reverse transcriptase domain-containing protein</fullName>
    </recommendedName>
</protein>
<evidence type="ECO:0000313" key="2">
    <source>
        <dbReference type="Proteomes" id="UP000197068"/>
    </source>
</evidence>
<dbReference type="InterPro" id="IPR043128">
    <property type="entry name" value="Rev_trsase/Diguanyl_cyclase"/>
</dbReference>
<dbReference type="RefSeq" id="WP_143760112.1">
    <property type="nucleotide sequence ID" value="NZ_BDQM01000017.1"/>
</dbReference>
<name>A0ABQ0MWE0_9GAMM</name>
<dbReference type="InterPro" id="IPR043502">
    <property type="entry name" value="DNA/RNA_pol_sf"/>
</dbReference>
<evidence type="ECO:0008006" key="3">
    <source>
        <dbReference type="Google" id="ProtNLM"/>
    </source>
</evidence>
<gene>
    <name evidence="1" type="ORF">MTCD1_02307</name>
</gene>
<comment type="caution">
    <text evidence="1">The sequence shown here is derived from an EMBL/GenBank/DDBJ whole genome shotgun (WGS) entry which is preliminary data.</text>
</comment>
<dbReference type="SUPFAM" id="SSF56672">
    <property type="entry name" value="DNA/RNA polymerases"/>
    <property type="match status" value="1"/>
</dbReference>
<dbReference type="EMBL" id="BDQM01000017">
    <property type="protein sequence ID" value="GAW96687.1"/>
    <property type="molecule type" value="Genomic_DNA"/>
</dbReference>
<accession>A0ABQ0MWE0</accession>
<keyword evidence="2" id="KW-1185">Reference proteome</keyword>
<evidence type="ECO:0000313" key="1">
    <source>
        <dbReference type="EMBL" id="GAW96687.1"/>
    </source>
</evidence>
<dbReference type="Gene3D" id="3.30.70.270">
    <property type="match status" value="1"/>
</dbReference>
<proteinExistence type="predicted"/>